<name>A0A0F6U5N8_MICAE</name>
<dbReference type="Proteomes" id="UP000034103">
    <property type="component" value="Chromosome"/>
</dbReference>
<dbReference type="HOGENOM" id="CLU_2862751_0_0_3"/>
<evidence type="ECO:0000313" key="2">
    <source>
        <dbReference type="Proteomes" id="UP000034103"/>
    </source>
</evidence>
<sequence length="64" mass="7010">MGANFPESKKGVSGGQVLGRFLLGSVNSYQVEPGNQIQNLTIIGKILLAFVGRFWDNIFKGFYS</sequence>
<dbReference type="AlphaFoldDB" id="A0A0F6U5N8"/>
<dbReference type="RefSeq" id="WP_046662674.1">
    <property type="nucleotide sequence ID" value="NZ_CP011304.1"/>
</dbReference>
<gene>
    <name evidence="1" type="ORF">MYAER_3059</name>
</gene>
<protein>
    <submittedName>
        <fullName evidence="1">Uncharacterized protein</fullName>
    </submittedName>
</protein>
<dbReference type="EMBL" id="CP011304">
    <property type="protein sequence ID" value="AKE65399.1"/>
    <property type="molecule type" value="Genomic_DNA"/>
</dbReference>
<dbReference type="PATRIC" id="fig|1641812.3.peg.3165"/>
<proteinExistence type="predicted"/>
<accession>A0A0F6U5N8</accession>
<evidence type="ECO:0000313" key="1">
    <source>
        <dbReference type="EMBL" id="AKE65399.1"/>
    </source>
</evidence>
<reference evidence="1 2" key="1">
    <citation type="journal article" date="2015" name="Genome Announc.">
        <title>Complete Genome Sequence of Microcystis aeruginosa NIES-2549, a Bloom-Forming Cyanobacterium from Lake Kasumigaura, Japan.</title>
        <authorList>
            <person name="Yamaguchi H."/>
            <person name="Suzuki S."/>
            <person name="Tanabe Y."/>
            <person name="Osana Y."/>
            <person name="Shimura Y."/>
            <person name="Ishida K."/>
            <person name="Kawachi M."/>
        </authorList>
    </citation>
    <scope>NUCLEOTIDE SEQUENCE [LARGE SCALE GENOMIC DNA]</scope>
    <source>
        <strain evidence="1 2">NIES-2549</strain>
    </source>
</reference>
<organism evidence="1 2">
    <name type="scientific">Microcystis aeruginosa NIES-2549</name>
    <dbReference type="NCBI Taxonomy" id="1641812"/>
    <lineage>
        <taxon>Bacteria</taxon>
        <taxon>Bacillati</taxon>
        <taxon>Cyanobacteriota</taxon>
        <taxon>Cyanophyceae</taxon>
        <taxon>Oscillatoriophycideae</taxon>
        <taxon>Chroococcales</taxon>
        <taxon>Microcystaceae</taxon>
        <taxon>Microcystis</taxon>
    </lineage>
</organism>